<dbReference type="Proteomes" id="UP000245609">
    <property type="component" value="Unassembled WGS sequence"/>
</dbReference>
<dbReference type="OrthoDB" id="1933717at2759"/>
<feature type="compositionally biased region" description="Low complexity" evidence="5">
    <location>
        <begin position="123"/>
        <end position="134"/>
    </location>
</feature>
<dbReference type="PRINTS" id="PR00081">
    <property type="entry name" value="GDHRDH"/>
</dbReference>
<evidence type="ECO:0000313" key="7">
    <source>
        <dbReference type="EMBL" id="PVV04980.1"/>
    </source>
</evidence>
<gene>
    <name evidence="7" type="ORF">BB560_000506</name>
</gene>
<keyword evidence="6" id="KW-0732">Signal</keyword>
<accession>A0A2T9ZKA3</accession>
<feature type="compositionally biased region" description="Low complexity" evidence="5">
    <location>
        <begin position="273"/>
        <end position="292"/>
    </location>
</feature>
<keyword evidence="3" id="KW-0560">Oxidoreductase</keyword>
<dbReference type="GO" id="GO:0016020">
    <property type="term" value="C:membrane"/>
    <property type="evidence" value="ECO:0007669"/>
    <property type="project" value="TreeGrafter"/>
</dbReference>
<sequence length="345" mass="36876">MSVQTVVLSALVGLGSLLWLSLNSKSKAKRTVSNKTVVIIGASSGIGKETALEFARLGANLLLVARREAELLEVEKQCMEINPSIKVRILSADITRTEEVSKIHSVLASFKQNEEVSKDGKSQSDITTTASSTTKDSKVSNQDTDTVPVDFLILNAGIISVQTVTAMVLDDKNPSFMESSLDHIMQVNFFAPVKLCNLLLPNIVACSGSISVVSSMGGLLPAPTRSLYCASKAAVILYFGSLRLELERLGVSVSIICPGTVNTNLRNSAVDLPPSSTTSTTSSPSTIPGSTTGKASPEYSAKVIIDAATSNKPLVLFPFKYKVAYTLYPFFSGFIDKMAKKKYGF</sequence>
<name>A0A2T9ZKA3_9FUNG</name>
<dbReference type="SUPFAM" id="SSF51735">
    <property type="entry name" value="NAD(P)-binding Rossmann-fold domains"/>
    <property type="match status" value="1"/>
</dbReference>
<feature type="signal peptide" evidence="6">
    <location>
        <begin position="1"/>
        <end position="28"/>
    </location>
</feature>
<proteinExistence type="inferred from homology"/>
<evidence type="ECO:0000256" key="4">
    <source>
        <dbReference type="ARBA" id="ARBA00037096"/>
    </source>
</evidence>
<dbReference type="STRING" id="133381.A0A2T9ZKA3"/>
<dbReference type="AlphaFoldDB" id="A0A2T9ZKA3"/>
<reference evidence="7 8" key="1">
    <citation type="journal article" date="2018" name="MBio">
        <title>Comparative Genomics Reveals the Core Gene Toolbox for the Fungus-Insect Symbiosis.</title>
        <authorList>
            <person name="Wang Y."/>
            <person name="Stata M."/>
            <person name="Wang W."/>
            <person name="Stajich J.E."/>
            <person name="White M.M."/>
            <person name="Moncalvo J.M."/>
        </authorList>
    </citation>
    <scope>NUCLEOTIDE SEQUENCE [LARGE SCALE GENOMIC DNA]</scope>
    <source>
        <strain evidence="7 8">SC-DP-2</strain>
    </source>
</reference>
<feature type="region of interest" description="Disordered" evidence="5">
    <location>
        <begin position="118"/>
        <end position="142"/>
    </location>
</feature>
<feature type="region of interest" description="Disordered" evidence="5">
    <location>
        <begin position="268"/>
        <end position="295"/>
    </location>
</feature>
<protein>
    <submittedName>
        <fullName evidence="7">Uncharacterized protein</fullName>
    </submittedName>
</protein>
<dbReference type="InterPro" id="IPR002347">
    <property type="entry name" value="SDR_fam"/>
</dbReference>
<keyword evidence="8" id="KW-1185">Reference proteome</keyword>
<evidence type="ECO:0000256" key="5">
    <source>
        <dbReference type="SAM" id="MobiDB-lite"/>
    </source>
</evidence>
<dbReference type="InterPro" id="IPR020904">
    <property type="entry name" value="Sc_DH/Rdtase_CS"/>
</dbReference>
<dbReference type="PROSITE" id="PS00061">
    <property type="entry name" value="ADH_SHORT"/>
    <property type="match status" value="1"/>
</dbReference>
<dbReference type="EMBL" id="MBFS01000054">
    <property type="protein sequence ID" value="PVV04980.1"/>
    <property type="molecule type" value="Genomic_DNA"/>
</dbReference>
<dbReference type="InterPro" id="IPR036291">
    <property type="entry name" value="NAD(P)-bd_dom_sf"/>
</dbReference>
<evidence type="ECO:0000256" key="3">
    <source>
        <dbReference type="ARBA" id="ARBA00023002"/>
    </source>
</evidence>
<dbReference type="Gene3D" id="3.40.50.720">
    <property type="entry name" value="NAD(P)-binding Rossmann-like Domain"/>
    <property type="match status" value="1"/>
</dbReference>
<evidence type="ECO:0000256" key="6">
    <source>
        <dbReference type="SAM" id="SignalP"/>
    </source>
</evidence>
<dbReference type="PANTHER" id="PTHR44196:SF1">
    <property type="entry name" value="DEHYDROGENASE_REDUCTASE SDR FAMILY MEMBER 7B"/>
    <property type="match status" value="1"/>
</dbReference>
<dbReference type="PANTHER" id="PTHR44196">
    <property type="entry name" value="DEHYDROGENASE/REDUCTASE SDR FAMILY MEMBER 7B"/>
    <property type="match status" value="1"/>
</dbReference>
<feature type="chain" id="PRO_5015625698" evidence="6">
    <location>
        <begin position="29"/>
        <end position="345"/>
    </location>
</feature>
<organism evidence="7 8">
    <name type="scientific">Smittium megazygosporum</name>
    <dbReference type="NCBI Taxonomy" id="133381"/>
    <lineage>
        <taxon>Eukaryota</taxon>
        <taxon>Fungi</taxon>
        <taxon>Fungi incertae sedis</taxon>
        <taxon>Zoopagomycota</taxon>
        <taxon>Kickxellomycotina</taxon>
        <taxon>Harpellomycetes</taxon>
        <taxon>Harpellales</taxon>
        <taxon>Legeriomycetaceae</taxon>
        <taxon>Smittium</taxon>
    </lineage>
</organism>
<keyword evidence="2" id="KW-0521">NADP</keyword>
<comment type="similarity">
    <text evidence="1">Belongs to the short-chain dehydrogenases/reductases (SDR) family.</text>
</comment>
<evidence type="ECO:0000256" key="1">
    <source>
        <dbReference type="ARBA" id="ARBA00006484"/>
    </source>
</evidence>
<comment type="caution">
    <text evidence="7">The sequence shown here is derived from an EMBL/GenBank/DDBJ whole genome shotgun (WGS) entry which is preliminary data.</text>
</comment>
<dbReference type="Pfam" id="PF00106">
    <property type="entry name" value="adh_short"/>
    <property type="match status" value="2"/>
</dbReference>
<evidence type="ECO:0000313" key="8">
    <source>
        <dbReference type="Proteomes" id="UP000245609"/>
    </source>
</evidence>
<dbReference type="GO" id="GO:0016491">
    <property type="term" value="F:oxidoreductase activity"/>
    <property type="evidence" value="ECO:0007669"/>
    <property type="project" value="UniProtKB-KW"/>
</dbReference>
<comment type="function">
    <text evidence="4">Putative oxidoreductase.</text>
</comment>
<evidence type="ECO:0000256" key="2">
    <source>
        <dbReference type="ARBA" id="ARBA00022857"/>
    </source>
</evidence>